<evidence type="ECO:0000256" key="8">
    <source>
        <dbReference type="ARBA" id="ARBA00022624"/>
    </source>
</evidence>
<evidence type="ECO:0000313" key="18">
    <source>
        <dbReference type="Proteomes" id="UP001370490"/>
    </source>
</evidence>
<comment type="subcellular location">
    <subcellularLocation>
        <location evidence="3">Plastid</location>
        <location evidence="3">Chloroplast</location>
    </subcellularLocation>
</comment>
<evidence type="ECO:0000256" key="6">
    <source>
        <dbReference type="ARBA" id="ARBA00022528"/>
    </source>
</evidence>
<gene>
    <name evidence="17" type="ORF">RJ641_033175</name>
</gene>
<sequence>METICIAPSSLSLLYQKSSKNDSVLPSKRTKQKHFRVSSTFADRIINASPVKPLPTTPAIPMINVSPEKPLPTTPAKPMIEPVHSSPIALPSESLRYESGFLGAVPNRVVQRDRRDGADGNIDYLTKILNSRCYEIIDESPLQYAPNLSERFGNHLWFKREDLHPVFSFKLRGAYNMMSQLPIEQLKKGLICSSGGNHVQGVALAAKKLGCEVLVVIPTTALEIKKTVESMGAKTVLVGETFDEAQTYAKQRAKDEGRTFVPAFDHPDIIAGQGTVGMEILRQIKSPLHAIFVPVGGGGLIAGIASYVKSVKPEVKVIGVEPFDANGMALSLHHGQRIVLDKVGGFADSVAIRAIGKEPFRICRELVDGVVLVSRDAICASIKDMFEEKRSILEPSGALALAGAEAYCKYYGLKNENIVAITSGANMNFDRLWVVTQLATVGRQQEAILATYLPEKKGSLKQFCKLVGPHNITKFRYRYNARKQEAVVLYSVELHKISEVEEMLHRMKSSSFETTHLTDNVLVKDHLQHLMGGQSSVENEIICHFSFPERQGVLMEFLDAFCPRWNISLFHYRGQGEAGANVLVGLQVGSSSEMDDFKKSADSLGYHYVIETNNEILKLLLHKSSSLP</sequence>
<keyword evidence="10" id="KW-0677">Repeat</keyword>
<evidence type="ECO:0000256" key="3">
    <source>
        <dbReference type="ARBA" id="ARBA00004229"/>
    </source>
</evidence>
<evidence type="ECO:0000256" key="14">
    <source>
        <dbReference type="ARBA" id="ARBA00023304"/>
    </source>
</evidence>
<dbReference type="SUPFAM" id="SSF55021">
    <property type="entry name" value="ACT-like"/>
    <property type="match status" value="2"/>
</dbReference>
<dbReference type="PANTHER" id="PTHR48078:SF11">
    <property type="entry name" value="THREONINE DEHYDRATASE, MITOCHONDRIAL"/>
    <property type="match status" value="1"/>
</dbReference>
<protein>
    <recommendedName>
        <fullName evidence="15">Threonine dehydratase</fullName>
        <ecNumber evidence="15">4.3.1.19</ecNumber>
    </recommendedName>
    <alternativeName>
        <fullName evidence="15">Threonine deaminase</fullName>
    </alternativeName>
</protein>
<dbReference type="PROSITE" id="PS00165">
    <property type="entry name" value="DEHYDRATASE_SER_THR"/>
    <property type="match status" value="1"/>
</dbReference>
<dbReference type="CDD" id="cd01562">
    <property type="entry name" value="Thr-dehyd"/>
    <property type="match status" value="1"/>
</dbReference>
<comment type="cofactor">
    <cofactor evidence="2 15">
        <name>pyridoxal 5'-phosphate</name>
        <dbReference type="ChEBI" id="CHEBI:597326"/>
    </cofactor>
</comment>
<dbReference type="Gene3D" id="3.40.50.1100">
    <property type="match status" value="2"/>
</dbReference>
<proteinExistence type="inferred from homology"/>
<evidence type="ECO:0000256" key="2">
    <source>
        <dbReference type="ARBA" id="ARBA00001933"/>
    </source>
</evidence>
<keyword evidence="12" id="KW-0809">Transit peptide</keyword>
<dbReference type="FunFam" id="3.40.1020.10:FF:000003">
    <property type="entry name" value="Threonine dehydratase"/>
    <property type="match status" value="1"/>
</dbReference>
<evidence type="ECO:0000256" key="11">
    <source>
        <dbReference type="ARBA" id="ARBA00022898"/>
    </source>
</evidence>
<keyword evidence="13 15" id="KW-0456">Lyase</keyword>
<dbReference type="GO" id="GO:0009507">
    <property type="term" value="C:chloroplast"/>
    <property type="evidence" value="ECO:0007669"/>
    <property type="project" value="UniProtKB-SubCell"/>
</dbReference>
<dbReference type="InterPro" id="IPR050147">
    <property type="entry name" value="Ser/Thr_Dehydratase"/>
</dbReference>
<reference evidence="17 18" key="1">
    <citation type="submission" date="2023-12" db="EMBL/GenBank/DDBJ databases">
        <title>A high-quality genome assembly for Dillenia turbinata (Dilleniales).</title>
        <authorList>
            <person name="Chanderbali A."/>
        </authorList>
    </citation>
    <scope>NUCLEOTIDE SEQUENCE [LARGE SCALE GENOMIC DNA]</scope>
    <source>
        <strain evidence="17">LSX21</strain>
        <tissue evidence="17">Leaf</tissue>
    </source>
</reference>
<evidence type="ECO:0000256" key="9">
    <source>
        <dbReference type="ARBA" id="ARBA00022640"/>
    </source>
</evidence>
<dbReference type="InterPro" id="IPR005787">
    <property type="entry name" value="Thr_deHydtase_biosynth"/>
</dbReference>
<comment type="caution">
    <text evidence="17">The sequence shown here is derived from an EMBL/GenBank/DDBJ whole genome shotgun (WGS) entry which is preliminary data.</text>
</comment>
<keyword evidence="7 15" id="KW-0028">Amino-acid biosynthesis</keyword>
<evidence type="ECO:0000256" key="10">
    <source>
        <dbReference type="ARBA" id="ARBA00022737"/>
    </source>
</evidence>
<dbReference type="NCBIfam" id="TIGR01124">
    <property type="entry name" value="ilvA_2Cterm"/>
    <property type="match status" value="1"/>
</dbReference>
<name>A0AAN8VL18_9MAGN</name>
<keyword evidence="9" id="KW-0934">Plastid</keyword>
<keyword evidence="14 15" id="KW-0100">Branched-chain amino acid biosynthesis</keyword>
<dbReference type="InterPro" id="IPR036052">
    <property type="entry name" value="TrpB-like_PALP_sf"/>
</dbReference>
<keyword evidence="11 15" id="KW-0663">Pyridoxal phosphate</keyword>
<dbReference type="CDD" id="cd04907">
    <property type="entry name" value="ACT_ThrD-I_2"/>
    <property type="match status" value="1"/>
</dbReference>
<dbReference type="Pfam" id="PF00291">
    <property type="entry name" value="PALP"/>
    <property type="match status" value="1"/>
</dbReference>
<keyword evidence="18" id="KW-1185">Reference proteome</keyword>
<evidence type="ECO:0000256" key="4">
    <source>
        <dbReference type="ARBA" id="ARBA00004810"/>
    </source>
</evidence>
<evidence type="ECO:0000256" key="1">
    <source>
        <dbReference type="ARBA" id="ARBA00001274"/>
    </source>
</evidence>
<organism evidence="17 18">
    <name type="scientific">Dillenia turbinata</name>
    <dbReference type="NCBI Taxonomy" id="194707"/>
    <lineage>
        <taxon>Eukaryota</taxon>
        <taxon>Viridiplantae</taxon>
        <taxon>Streptophyta</taxon>
        <taxon>Embryophyta</taxon>
        <taxon>Tracheophyta</taxon>
        <taxon>Spermatophyta</taxon>
        <taxon>Magnoliopsida</taxon>
        <taxon>eudicotyledons</taxon>
        <taxon>Gunneridae</taxon>
        <taxon>Pentapetalae</taxon>
        <taxon>Dilleniales</taxon>
        <taxon>Dilleniaceae</taxon>
        <taxon>Dillenia</taxon>
    </lineage>
</organism>
<evidence type="ECO:0000256" key="12">
    <source>
        <dbReference type="ARBA" id="ARBA00022946"/>
    </source>
</evidence>
<feature type="domain" description="ACT-like" evidence="16">
    <location>
        <begin position="541"/>
        <end position="613"/>
    </location>
</feature>
<dbReference type="GO" id="GO:0004794">
    <property type="term" value="F:threonine deaminase activity"/>
    <property type="evidence" value="ECO:0007669"/>
    <property type="project" value="UniProtKB-UniRule"/>
</dbReference>
<dbReference type="InterPro" id="IPR001721">
    <property type="entry name" value="TD_ACT-like"/>
</dbReference>
<dbReference type="PANTHER" id="PTHR48078">
    <property type="entry name" value="THREONINE DEHYDRATASE, MITOCHONDRIAL-RELATED"/>
    <property type="match status" value="1"/>
</dbReference>
<dbReference type="SUPFAM" id="SSF53686">
    <property type="entry name" value="Tryptophan synthase beta subunit-like PLP-dependent enzymes"/>
    <property type="match status" value="1"/>
</dbReference>
<dbReference type="InterPro" id="IPR001926">
    <property type="entry name" value="TrpB-like_PALP"/>
</dbReference>
<dbReference type="GO" id="GO:0030170">
    <property type="term" value="F:pyridoxal phosphate binding"/>
    <property type="evidence" value="ECO:0007669"/>
    <property type="project" value="InterPro"/>
</dbReference>
<evidence type="ECO:0000313" key="17">
    <source>
        <dbReference type="EMBL" id="KAK6936145.1"/>
    </source>
</evidence>
<evidence type="ECO:0000259" key="16">
    <source>
        <dbReference type="PROSITE" id="PS51672"/>
    </source>
</evidence>
<feature type="domain" description="ACT-like" evidence="16">
    <location>
        <begin position="447"/>
        <end position="519"/>
    </location>
</feature>
<dbReference type="Gene3D" id="3.40.1020.10">
    <property type="entry name" value="Biosynthetic Threonine Deaminase, Domain 3"/>
    <property type="match status" value="1"/>
</dbReference>
<dbReference type="FunFam" id="3.40.50.1100:FF:000008">
    <property type="entry name" value="L-threonine dehydratase"/>
    <property type="match status" value="1"/>
</dbReference>
<evidence type="ECO:0000256" key="13">
    <source>
        <dbReference type="ARBA" id="ARBA00023239"/>
    </source>
</evidence>
<evidence type="ECO:0000256" key="7">
    <source>
        <dbReference type="ARBA" id="ARBA00022605"/>
    </source>
</evidence>
<dbReference type="PROSITE" id="PS51672">
    <property type="entry name" value="ACT_LIKE"/>
    <property type="match status" value="2"/>
</dbReference>
<dbReference type="GO" id="GO:0006565">
    <property type="term" value="P:L-serine catabolic process"/>
    <property type="evidence" value="ECO:0007669"/>
    <property type="project" value="TreeGrafter"/>
</dbReference>
<keyword evidence="6" id="KW-0150">Chloroplast</keyword>
<dbReference type="InterPro" id="IPR045865">
    <property type="entry name" value="ACT-like_dom_sf"/>
</dbReference>
<dbReference type="GO" id="GO:0006567">
    <property type="term" value="P:L-threonine catabolic process"/>
    <property type="evidence" value="ECO:0007669"/>
    <property type="project" value="TreeGrafter"/>
</dbReference>
<dbReference type="Proteomes" id="UP001370490">
    <property type="component" value="Unassembled WGS sequence"/>
</dbReference>
<dbReference type="EC" id="4.3.1.19" evidence="15"/>
<dbReference type="GO" id="GO:0003941">
    <property type="term" value="F:L-serine ammonia-lyase activity"/>
    <property type="evidence" value="ECO:0007669"/>
    <property type="project" value="TreeGrafter"/>
</dbReference>
<accession>A0AAN8VL18</accession>
<dbReference type="AlphaFoldDB" id="A0AAN8VL18"/>
<dbReference type="InterPro" id="IPR000634">
    <property type="entry name" value="Ser/Thr_deHydtase_PyrdxlP-BS"/>
</dbReference>
<dbReference type="GO" id="GO:0009097">
    <property type="term" value="P:isoleucine biosynthetic process"/>
    <property type="evidence" value="ECO:0007669"/>
    <property type="project" value="UniProtKB-UniRule"/>
</dbReference>
<dbReference type="InterPro" id="IPR038110">
    <property type="entry name" value="TD_ACT-like_sf"/>
</dbReference>
<dbReference type="Pfam" id="PF00585">
    <property type="entry name" value="Thr_dehydrat_C"/>
    <property type="match status" value="2"/>
</dbReference>
<dbReference type="NCBIfam" id="NF006674">
    <property type="entry name" value="PRK09224.1"/>
    <property type="match status" value="1"/>
</dbReference>
<comment type="similarity">
    <text evidence="5 15">Belongs to the serine/threonine dehydratase family.</text>
</comment>
<comment type="catalytic activity">
    <reaction evidence="1 15">
        <text>L-threonine = 2-oxobutanoate + NH4(+)</text>
        <dbReference type="Rhea" id="RHEA:22108"/>
        <dbReference type="ChEBI" id="CHEBI:16763"/>
        <dbReference type="ChEBI" id="CHEBI:28938"/>
        <dbReference type="ChEBI" id="CHEBI:57926"/>
        <dbReference type="EC" id="4.3.1.19"/>
    </reaction>
</comment>
<comment type="pathway">
    <text evidence="4 15">Amino-acid biosynthesis; L-isoleucine biosynthesis; 2-oxobutanoate from L-threonine: step 1/1.</text>
</comment>
<keyword evidence="8 15" id="KW-0412">Isoleucine biosynthesis</keyword>
<evidence type="ECO:0000256" key="15">
    <source>
        <dbReference type="RuleBase" id="RU362012"/>
    </source>
</evidence>
<evidence type="ECO:0000256" key="5">
    <source>
        <dbReference type="ARBA" id="ARBA00010869"/>
    </source>
</evidence>
<dbReference type="EMBL" id="JBAMMX010000007">
    <property type="protein sequence ID" value="KAK6936145.1"/>
    <property type="molecule type" value="Genomic_DNA"/>
</dbReference>